<dbReference type="PANTHER" id="PTHR43329">
    <property type="entry name" value="EPOXIDE HYDROLASE"/>
    <property type="match status" value="1"/>
</dbReference>
<dbReference type="EMBL" id="JAQOWY010000073">
    <property type="protein sequence ID" value="KAK1852508.1"/>
    <property type="molecule type" value="Genomic_DNA"/>
</dbReference>
<dbReference type="Gene3D" id="3.40.50.1820">
    <property type="entry name" value="alpha/beta hydrolase"/>
    <property type="match status" value="1"/>
</dbReference>
<proteinExistence type="predicted"/>
<evidence type="ECO:0000313" key="3">
    <source>
        <dbReference type="Proteomes" id="UP001243330"/>
    </source>
</evidence>
<dbReference type="Pfam" id="PF00561">
    <property type="entry name" value="Abhydrolase_1"/>
    <property type="match status" value="1"/>
</dbReference>
<keyword evidence="3" id="KW-1185">Reference proteome</keyword>
<evidence type="ECO:0000313" key="2">
    <source>
        <dbReference type="EMBL" id="KAK1852508.1"/>
    </source>
</evidence>
<dbReference type="AlphaFoldDB" id="A0AAD9AR75"/>
<dbReference type="InterPro" id="IPR000073">
    <property type="entry name" value="AB_hydrolase_1"/>
</dbReference>
<name>A0AAD9AR75_9PEZI</name>
<sequence length="959" mass="107959">MRAAEMASRPISRIEPEDVSTASHHLRRVHISLLDAASVDGRPPTLTLFVIHIHGRGTGRAANPTSPITQHDMRDILKSGRGSARDGFAGLLVLPPLHFTAFTRALGKQCLSRIKAAGVDLMHASDPISADALQMHTTLFAPLFLHGFPSSAADFAPQLTHLISLGYGILAPNLLGYSGTSKPHDPQEYIWRTMSAHIAAILDAESLEAVVGVGHDLGSWFLSRLYHFYSSRFRGLVFLDVGYAVPGQKFDVEMINRMTKEMTGEERFRYWDLFTDKGGVELMDRNVESVVSLMHASPEVMAANLGPKNKAREWVAAGRIAQSHLFGDETGSYFEDKVAMFREGGWTGPTNWYKALRENMSWEDEKNMKKGLEVSVLVVGCGRDEMTVGPQRHIRLLQQQLTDSMAGGTVRDGLSGGLTGLCSFNCDYLRGARVHLHKGDPQIQTCSQMDDAFIVRPPPGDDHRDALRGHRLPTDLSQWVSACVIHGIRHHEAFATSEVQRLCSESHNKAISRARNARLIMSNTIPNMASDDDKPYCIWYPDVASEETYRQLAKRYPDMRYVVGRACAVAGYAGLYDELGLLPEISIAEEARDNFSNEGSKAIFDTIMRQPVCYKILDDYSRSSHPDRPTSPAFMNGDTAVRSSLDVRLGLDKYQDWGKHYFNIAEDYNIDETSSEKTNNEELAPEHIALFYTPLLSHLPTTNKDALILMAAYEGNIERYVRLRRPKMLHDEHAAVLRGIYHNTTFAKWWYLQEIDPSSRSIRAAALARFIMVNDLSHITPSSPSKHQVPAMIWWPLIPEEETLKELVRRRPDMKLQVAMACIAGDYRALWEDLAPPPCSELWDQARQAQTRSWPNSPNRNYYVDYLEQHAKELRCDIVDLRTNSECEDAAVRNKEPTTTWLDSGIYAHDFALMNSNPDEDVYSTTGQANAASWELLICSSEEMRRRAREENGLRLYDD</sequence>
<gene>
    <name evidence="2" type="ORF">CCHR01_04857</name>
</gene>
<comment type="caution">
    <text evidence="2">The sequence shown here is derived from an EMBL/GenBank/DDBJ whole genome shotgun (WGS) entry which is preliminary data.</text>
</comment>
<reference evidence="2" key="1">
    <citation type="submission" date="2023-01" db="EMBL/GenBank/DDBJ databases">
        <title>Colletotrichum chrysophilum M932 genome sequence.</title>
        <authorList>
            <person name="Baroncelli R."/>
        </authorList>
    </citation>
    <scope>NUCLEOTIDE SEQUENCE</scope>
    <source>
        <strain evidence="2">M932</strain>
    </source>
</reference>
<evidence type="ECO:0000259" key="1">
    <source>
        <dbReference type="Pfam" id="PF00561"/>
    </source>
</evidence>
<organism evidence="2 3">
    <name type="scientific">Colletotrichum chrysophilum</name>
    <dbReference type="NCBI Taxonomy" id="1836956"/>
    <lineage>
        <taxon>Eukaryota</taxon>
        <taxon>Fungi</taxon>
        <taxon>Dikarya</taxon>
        <taxon>Ascomycota</taxon>
        <taxon>Pezizomycotina</taxon>
        <taxon>Sordariomycetes</taxon>
        <taxon>Hypocreomycetidae</taxon>
        <taxon>Glomerellales</taxon>
        <taxon>Glomerellaceae</taxon>
        <taxon>Colletotrichum</taxon>
        <taxon>Colletotrichum gloeosporioides species complex</taxon>
    </lineage>
</organism>
<dbReference type="SUPFAM" id="SSF53474">
    <property type="entry name" value="alpha/beta-Hydrolases"/>
    <property type="match status" value="1"/>
</dbReference>
<accession>A0AAD9AR75</accession>
<dbReference type="Proteomes" id="UP001243330">
    <property type="component" value="Unassembled WGS sequence"/>
</dbReference>
<protein>
    <recommendedName>
        <fullName evidence="1">AB hydrolase-1 domain-containing protein</fullName>
    </recommendedName>
</protein>
<feature type="domain" description="AB hydrolase-1" evidence="1">
    <location>
        <begin position="143"/>
        <end position="241"/>
    </location>
</feature>
<dbReference type="InterPro" id="IPR029058">
    <property type="entry name" value="AB_hydrolase_fold"/>
</dbReference>